<dbReference type="Proteomes" id="UP000439123">
    <property type="component" value="Unassembled WGS sequence"/>
</dbReference>
<gene>
    <name evidence="1" type="ORF">AERO8C_70379</name>
</gene>
<sequence>MRRKAATARWPASADRLSEKTERAALVARFFIHFVPVWRYLAAGHQLPLFDKAKALSIDEQLTAAQRCAFPLSG</sequence>
<reference evidence="1 2" key="1">
    <citation type="submission" date="2019-10" db="EMBL/GenBank/DDBJ databases">
        <authorList>
            <person name="Karimi E."/>
        </authorList>
    </citation>
    <scope>NUCLEOTIDE SEQUENCE [LARGE SCALE GENOMIC DNA]</scope>
    <source>
        <strain evidence="1">Aeromonas sp. 8C</strain>
    </source>
</reference>
<dbReference type="EMBL" id="CABWLC010000020">
    <property type="protein sequence ID" value="VXA88751.1"/>
    <property type="molecule type" value="Genomic_DNA"/>
</dbReference>
<organism evidence="1 2">
    <name type="scientific">Aeromonas veronii</name>
    <dbReference type="NCBI Taxonomy" id="654"/>
    <lineage>
        <taxon>Bacteria</taxon>
        <taxon>Pseudomonadati</taxon>
        <taxon>Pseudomonadota</taxon>
        <taxon>Gammaproteobacteria</taxon>
        <taxon>Aeromonadales</taxon>
        <taxon>Aeromonadaceae</taxon>
        <taxon>Aeromonas</taxon>
    </lineage>
</organism>
<dbReference type="AlphaFoldDB" id="A0A653LBN2"/>
<evidence type="ECO:0000313" key="1">
    <source>
        <dbReference type="EMBL" id="VXA88751.1"/>
    </source>
</evidence>
<accession>A0A653LBN2</accession>
<evidence type="ECO:0000313" key="2">
    <source>
        <dbReference type="Proteomes" id="UP000439123"/>
    </source>
</evidence>
<proteinExistence type="predicted"/>
<protein>
    <submittedName>
        <fullName evidence="1">Uncharacterized protein</fullName>
    </submittedName>
</protein>
<name>A0A653LBN2_AERVE</name>